<dbReference type="Pfam" id="PF02554">
    <property type="entry name" value="CstA"/>
    <property type="match status" value="1"/>
</dbReference>
<protein>
    <submittedName>
        <fullName evidence="10">Carbon starvation protein</fullName>
    </submittedName>
</protein>
<feature type="transmembrane region" description="Helical" evidence="8">
    <location>
        <begin position="255"/>
        <end position="275"/>
    </location>
</feature>
<organism evidence="10 11">
    <name type="scientific">Hydrogenobacter hydrogenophilus</name>
    <dbReference type="NCBI Taxonomy" id="35835"/>
    <lineage>
        <taxon>Bacteria</taxon>
        <taxon>Pseudomonadati</taxon>
        <taxon>Aquificota</taxon>
        <taxon>Aquificia</taxon>
        <taxon>Aquificales</taxon>
        <taxon>Aquificaceae</taxon>
        <taxon>Hydrogenobacter</taxon>
    </lineage>
</organism>
<feature type="transmembrane region" description="Helical" evidence="8">
    <location>
        <begin position="544"/>
        <end position="565"/>
    </location>
</feature>
<feature type="domain" description="CstA N-terminal" evidence="9">
    <location>
        <begin position="33"/>
        <end position="590"/>
    </location>
</feature>
<dbReference type="GO" id="GO:0009267">
    <property type="term" value="P:cellular response to starvation"/>
    <property type="evidence" value="ECO:0007669"/>
    <property type="project" value="InterPro"/>
</dbReference>
<evidence type="ECO:0000259" key="9">
    <source>
        <dbReference type="Pfam" id="PF02554"/>
    </source>
</evidence>
<dbReference type="GO" id="GO:0005886">
    <property type="term" value="C:plasma membrane"/>
    <property type="evidence" value="ECO:0007669"/>
    <property type="project" value="UniProtKB-SubCell"/>
</dbReference>
<evidence type="ECO:0000313" key="11">
    <source>
        <dbReference type="Proteomes" id="UP000218627"/>
    </source>
</evidence>
<feature type="transmembrane region" description="Helical" evidence="8">
    <location>
        <begin position="189"/>
        <end position="210"/>
    </location>
</feature>
<feature type="transmembrane region" description="Helical" evidence="8">
    <location>
        <begin position="32"/>
        <end position="51"/>
    </location>
</feature>
<feature type="transmembrane region" description="Helical" evidence="8">
    <location>
        <begin position="6"/>
        <end position="25"/>
    </location>
</feature>
<gene>
    <name evidence="10" type="ORF">SAMN06265353_0052</name>
</gene>
<keyword evidence="6 8" id="KW-1133">Transmembrane helix</keyword>
<keyword evidence="4" id="KW-1003">Cell membrane</keyword>
<evidence type="ECO:0000256" key="3">
    <source>
        <dbReference type="ARBA" id="ARBA00022448"/>
    </source>
</evidence>
<feature type="transmembrane region" description="Helical" evidence="8">
    <location>
        <begin position="325"/>
        <end position="345"/>
    </location>
</feature>
<evidence type="ECO:0000256" key="5">
    <source>
        <dbReference type="ARBA" id="ARBA00022692"/>
    </source>
</evidence>
<dbReference type="AlphaFoldDB" id="A0A285NMS0"/>
<sequence>MKLKDYLLLALVSFIGAFAFGVIALSRGERIGALWILIAALCIYFIGYRFYSYFIAYKVFEINDQNITPAHRYYNKLDYVPTNKWVLFGHHFASISGAGPLVGPVLAAQMGYLPGTLWILIGAVLAGCVQDMVILIISMRKGGRSLGNIVKEELGSIGGIVSLIVIYTILTILLAVLALVVVKALAQSPWGAFSVLMTIPIAMLMGVYMWHIKPGAVLQASAFGVIALLLSLYVGRLIALNPSIAKLFTFSEPQLAVALMIYGFFASVLPVWFLLAPRDYLSTFLKLGTVLFIALGVLIVNPEIKMPAITQFALTGSGPVLKGDLFPFLFITIACGAVSGFHSLISSGTSPKLIDKESHVRLVGYGGMIGESLVAIMAMIAAVSMEPGIYFAINSPASEIGKTVFSAAQKISSWGFYITPQELESLARMVEEKTILSRTGGAPAFAIGMALIFAKITGNALLAFWYHFAILFEAVFILTTIDAGTRVGRYILQDLLGTFSSYFKNYGDLKVNLLTSLITVASWGYFLYAGVIDPYGGIKTLWPLFGIANQLLATLALTVATVYLVNSGKAKYMWVTGLPALVVSINTITAGLQKVFHPDKDIGFLAHAQWLSEKLKQGTLPPSIPSVEIAQRVIWGDYLNAGLASLYILLVSLIILNSVYVVLKRVRYREVPA</sequence>
<evidence type="ECO:0000256" key="7">
    <source>
        <dbReference type="ARBA" id="ARBA00023136"/>
    </source>
</evidence>
<dbReference type="EMBL" id="OBEN01000001">
    <property type="protein sequence ID" value="SNZ10792.1"/>
    <property type="molecule type" value="Genomic_DNA"/>
</dbReference>
<feature type="transmembrane region" description="Helical" evidence="8">
    <location>
        <begin position="365"/>
        <end position="385"/>
    </location>
</feature>
<evidence type="ECO:0000256" key="6">
    <source>
        <dbReference type="ARBA" id="ARBA00022989"/>
    </source>
</evidence>
<proteinExistence type="inferred from homology"/>
<keyword evidence="7 8" id="KW-0472">Membrane</keyword>
<dbReference type="PANTHER" id="PTHR30252">
    <property type="entry name" value="INNER MEMBRANE PEPTIDE TRANSPORTER"/>
    <property type="match status" value="1"/>
</dbReference>
<accession>A0A285NMS0</accession>
<comment type="similarity">
    <text evidence="2">Belongs to the peptide transporter carbon starvation (CstA) (TC 2.A.114) family.</text>
</comment>
<dbReference type="RefSeq" id="WP_096599905.1">
    <property type="nucleotide sequence ID" value="NZ_OBEN01000001.1"/>
</dbReference>
<feature type="transmembrane region" description="Helical" evidence="8">
    <location>
        <begin position="572"/>
        <end position="592"/>
    </location>
</feature>
<reference evidence="11" key="1">
    <citation type="submission" date="2017-09" db="EMBL/GenBank/DDBJ databases">
        <authorList>
            <person name="Varghese N."/>
            <person name="Submissions S."/>
        </authorList>
    </citation>
    <scope>NUCLEOTIDE SEQUENCE [LARGE SCALE GENOMIC DNA]</scope>
    <source>
        <strain evidence="11">DSM 2913</strain>
    </source>
</reference>
<dbReference type="PANTHER" id="PTHR30252:SF3">
    <property type="entry name" value="PYRUVATE_PROTON SYMPORTER BTST"/>
    <property type="match status" value="1"/>
</dbReference>
<keyword evidence="3" id="KW-0813">Transport</keyword>
<dbReference type="Proteomes" id="UP000218627">
    <property type="component" value="Unassembled WGS sequence"/>
</dbReference>
<feature type="transmembrane region" description="Helical" evidence="8">
    <location>
        <begin position="85"/>
        <end position="108"/>
    </location>
</feature>
<dbReference type="InterPro" id="IPR051605">
    <property type="entry name" value="CstA"/>
</dbReference>
<feature type="transmembrane region" description="Helical" evidence="8">
    <location>
        <begin position="511"/>
        <end position="532"/>
    </location>
</feature>
<dbReference type="InterPro" id="IPR003706">
    <property type="entry name" value="CstA_N"/>
</dbReference>
<comment type="subcellular location">
    <subcellularLocation>
        <location evidence="1">Cell membrane</location>
        <topology evidence="1">Multi-pass membrane protein</topology>
    </subcellularLocation>
</comment>
<feature type="transmembrane region" description="Helical" evidence="8">
    <location>
        <begin position="644"/>
        <end position="663"/>
    </location>
</feature>
<evidence type="ECO:0000256" key="1">
    <source>
        <dbReference type="ARBA" id="ARBA00004651"/>
    </source>
</evidence>
<dbReference type="OrthoDB" id="9761224at2"/>
<keyword evidence="5 8" id="KW-0812">Transmembrane</keyword>
<evidence type="ECO:0000256" key="4">
    <source>
        <dbReference type="ARBA" id="ARBA00022475"/>
    </source>
</evidence>
<name>A0A285NMS0_9AQUI</name>
<feature type="transmembrane region" description="Helical" evidence="8">
    <location>
        <begin position="216"/>
        <end position="234"/>
    </location>
</feature>
<evidence type="ECO:0000256" key="8">
    <source>
        <dbReference type="SAM" id="Phobius"/>
    </source>
</evidence>
<keyword evidence="11" id="KW-1185">Reference proteome</keyword>
<feature type="transmembrane region" description="Helical" evidence="8">
    <location>
        <begin position="157"/>
        <end position="182"/>
    </location>
</feature>
<feature type="transmembrane region" description="Helical" evidence="8">
    <location>
        <begin position="281"/>
        <end position="304"/>
    </location>
</feature>
<evidence type="ECO:0000313" key="10">
    <source>
        <dbReference type="EMBL" id="SNZ10792.1"/>
    </source>
</evidence>
<evidence type="ECO:0000256" key="2">
    <source>
        <dbReference type="ARBA" id="ARBA00007755"/>
    </source>
</evidence>
<feature type="transmembrane region" description="Helical" evidence="8">
    <location>
        <begin position="115"/>
        <end position="137"/>
    </location>
</feature>